<evidence type="ECO:0000313" key="2">
    <source>
        <dbReference type="Proteomes" id="UP001549086"/>
    </source>
</evidence>
<dbReference type="Proteomes" id="UP001549086">
    <property type="component" value="Unassembled WGS sequence"/>
</dbReference>
<protein>
    <submittedName>
        <fullName evidence="1">dUTPase</fullName>
    </submittedName>
</protein>
<organism evidence="1 2">
    <name type="scientific">Bartonella silvatica</name>
    <dbReference type="NCBI Taxonomy" id="357760"/>
    <lineage>
        <taxon>Bacteria</taxon>
        <taxon>Pseudomonadati</taxon>
        <taxon>Pseudomonadota</taxon>
        <taxon>Alphaproteobacteria</taxon>
        <taxon>Hyphomicrobiales</taxon>
        <taxon>Bartonellaceae</taxon>
        <taxon>Bartonella</taxon>
    </lineage>
</organism>
<gene>
    <name evidence="1" type="ORF">ABID23_000942</name>
</gene>
<keyword evidence="2" id="KW-1185">Reference proteome</keyword>
<sequence>MKKKTLALGARALIPTGLVFHLCPGFEAQIRPLFKSRLKTHPLHA</sequence>
<name>A0ABV2HHD8_9HYPH</name>
<reference evidence="1 2" key="1">
    <citation type="submission" date="2024-06" db="EMBL/GenBank/DDBJ databases">
        <title>Genomic Encyclopedia of Type Strains, Phase IV (KMG-IV): sequencing the most valuable type-strain genomes for metagenomic binning, comparative biology and taxonomic classification.</title>
        <authorList>
            <person name="Goeker M."/>
        </authorList>
    </citation>
    <scope>NUCLEOTIDE SEQUENCE [LARGE SCALE GENOMIC DNA]</scope>
    <source>
        <strain evidence="1 2">DSM 23649</strain>
    </source>
</reference>
<evidence type="ECO:0000313" key="1">
    <source>
        <dbReference type="EMBL" id="MET3589854.1"/>
    </source>
</evidence>
<proteinExistence type="predicted"/>
<comment type="caution">
    <text evidence="1">The sequence shown here is derived from an EMBL/GenBank/DDBJ whole genome shotgun (WGS) entry which is preliminary data.</text>
</comment>
<accession>A0ABV2HHD8</accession>
<dbReference type="EMBL" id="JBEPLI010000008">
    <property type="protein sequence ID" value="MET3589854.1"/>
    <property type="molecule type" value="Genomic_DNA"/>
</dbReference>